<evidence type="ECO:0008006" key="3">
    <source>
        <dbReference type="Google" id="ProtNLM"/>
    </source>
</evidence>
<keyword evidence="2" id="KW-1185">Reference proteome</keyword>
<gene>
    <name evidence="1" type="ORF">ACFSW6_20145</name>
</gene>
<reference evidence="2" key="1">
    <citation type="journal article" date="2019" name="Int. J. Syst. Evol. Microbiol.">
        <title>The Global Catalogue of Microorganisms (GCM) 10K type strain sequencing project: providing services to taxonomists for standard genome sequencing and annotation.</title>
        <authorList>
            <consortium name="The Broad Institute Genomics Platform"/>
            <consortium name="The Broad Institute Genome Sequencing Center for Infectious Disease"/>
            <person name="Wu L."/>
            <person name="Ma J."/>
        </authorList>
    </citation>
    <scope>NUCLEOTIDE SEQUENCE [LARGE SCALE GENOMIC DNA]</scope>
    <source>
        <strain evidence="2">TISTR 1906</strain>
    </source>
</reference>
<dbReference type="EMBL" id="JBHUMV010000011">
    <property type="protein sequence ID" value="MFD2756392.1"/>
    <property type="molecule type" value="Genomic_DNA"/>
</dbReference>
<organism evidence="1 2">
    <name type="scientific">Comamonas terrae</name>
    <dbReference type="NCBI Taxonomy" id="673548"/>
    <lineage>
        <taxon>Bacteria</taxon>
        <taxon>Pseudomonadati</taxon>
        <taxon>Pseudomonadota</taxon>
        <taxon>Betaproteobacteria</taxon>
        <taxon>Burkholderiales</taxon>
        <taxon>Comamonadaceae</taxon>
        <taxon>Comamonas</taxon>
    </lineage>
</organism>
<proteinExistence type="predicted"/>
<protein>
    <recommendedName>
        <fullName evidence="3">Phage tail protein</fullName>
    </recommendedName>
</protein>
<comment type="caution">
    <text evidence="1">The sequence shown here is derived from an EMBL/GenBank/DDBJ whole genome shotgun (WGS) entry which is preliminary data.</text>
</comment>
<dbReference type="RefSeq" id="WP_066471146.1">
    <property type="nucleotide sequence ID" value="NZ_BCNT01000001.1"/>
</dbReference>
<accession>A0ABW5URW7</accession>
<sequence length="118" mass="13361">MASLPAYVSLLHTGQSESFDPAIIRSDMERGLAKQRVGNSRVVRKLQVSLLFETREDALAFEDWYFNTIKRVGFFDVKHPLTGAVMPMRFENANIGELTPLTGGYHIASRSVILEYLR</sequence>
<evidence type="ECO:0000313" key="1">
    <source>
        <dbReference type="EMBL" id="MFD2756392.1"/>
    </source>
</evidence>
<evidence type="ECO:0000313" key="2">
    <source>
        <dbReference type="Proteomes" id="UP001597463"/>
    </source>
</evidence>
<name>A0ABW5URW7_9BURK</name>
<dbReference type="Proteomes" id="UP001597463">
    <property type="component" value="Unassembled WGS sequence"/>
</dbReference>